<dbReference type="AlphaFoldDB" id="A0A0C4K8F7"/>
<organism evidence="1">
    <name type="scientific">Streptomyces seoulensis</name>
    <dbReference type="NCBI Taxonomy" id="73044"/>
    <lineage>
        <taxon>Bacteria</taxon>
        <taxon>Bacillati</taxon>
        <taxon>Actinomycetota</taxon>
        <taxon>Actinomycetes</taxon>
        <taxon>Kitasatosporales</taxon>
        <taxon>Streptomycetaceae</taxon>
        <taxon>Streptomyces</taxon>
    </lineage>
</organism>
<dbReference type="Gene3D" id="3.40.630.30">
    <property type="match status" value="1"/>
</dbReference>
<sequence length="308" mass="34182">MLQGQTAEAVLVAHRDRLRPIDRMIPEADALPEPSDGEELLEVSGARGLLTHTRVDPDALEAVLGPLDRWELTPRVAGPDEMAALLTHWRQHMESHPERPSADSMAAVEWPSRDVAMTRVLRAFGFVPEFVMIGRLKGTELVPESGRVHVRRATADDSEAVCELQMVETRFDAAVSGAVERATTEALLREEISASFKRDDPLIWVAEYEGAIVGMHRGEDFSEPQQAWLATKITAAPVAHLVCQAVKEGYRSLGIGTSLAHHVHADLDAMGVGAAVGYHAMFNPISTPFWHRHGWRPYWNRWMRTPAV</sequence>
<accession>A0A0C4K8F7</accession>
<name>A0A0C4K8F7_STRSO</name>
<dbReference type="EMBL" id="KF028394">
    <property type="protein sequence ID" value="AHW80293.1"/>
    <property type="molecule type" value="Genomic_DNA"/>
</dbReference>
<dbReference type="InterPro" id="IPR016181">
    <property type="entry name" value="Acyl_CoA_acyltransferase"/>
</dbReference>
<protein>
    <submittedName>
        <fullName evidence="1">AnsF1</fullName>
    </submittedName>
</protein>
<dbReference type="Pfam" id="PF00583">
    <property type="entry name" value="Acetyltransf_1"/>
    <property type="match status" value="1"/>
</dbReference>
<dbReference type="PROSITE" id="PS51186">
    <property type="entry name" value="GNAT"/>
    <property type="match status" value="1"/>
</dbReference>
<dbReference type="GO" id="GO:0016747">
    <property type="term" value="F:acyltransferase activity, transferring groups other than amino-acyl groups"/>
    <property type="evidence" value="ECO:0007669"/>
    <property type="project" value="InterPro"/>
</dbReference>
<proteinExistence type="predicted"/>
<evidence type="ECO:0000313" key="1">
    <source>
        <dbReference type="EMBL" id="AHW80293.1"/>
    </source>
</evidence>
<dbReference type="SUPFAM" id="SSF55729">
    <property type="entry name" value="Acyl-CoA N-acyltransferases (Nat)"/>
    <property type="match status" value="1"/>
</dbReference>
<dbReference type="InterPro" id="IPR000182">
    <property type="entry name" value="GNAT_dom"/>
</dbReference>
<dbReference type="CDD" id="cd04301">
    <property type="entry name" value="NAT_SF"/>
    <property type="match status" value="1"/>
</dbReference>
<reference evidence="1" key="1">
    <citation type="submission" date="2013-05" db="EMBL/GenBank/DDBJ databases">
        <authorList>
            <person name="Song Y."/>
        </authorList>
    </citation>
    <scope>NUCLEOTIDE SEQUENCE</scope>
    <source>
        <strain evidence="1">IFB-A01</strain>
    </source>
</reference>